<dbReference type="GeneTree" id="ENSGT00940000178989"/>
<evidence type="ECO:0000313" key="3">
    <source>
        <dbReference type="Ensembl" id="ENSOKIP00005117644.1"/>
    </source>
</evidence>
<gene>
    <name evidence="3" type="primary">LOC109889448</name>
</gene>
<keyword evidence="4" id="KW-1185">Reference proteome</keyword>
<dbReference type="AlphaFoldDB" id="A0A8C7LWQ5"/>
<reference evidence="3" key="2">
    <citation type="submission" date="2025-09" db="UniProtKB">
        <authorList>
            <consortium name="Ensembl"/>
        </authorList>
    </citation>
    <scope>IDENTIFICATION</scope>
</reference>
<organism evidence="3 4">
    <name type="scientific">Oncorhynchus kisutch</name>
    <name type="common">Coho salmon</name>
    <name type="synonym">Salmo kisutch</name>
    <dbReference type="NCBI Taxonomy" id="8019"/>
    <lineage>
        <taxon>Eukaryota</taxon>
        <taxon>Metazoa</taxon>
        <taxon>Chordata</taxon>
        <taxon>Craniata</taxon>
        <taxon>Vertebrata</taxon>
        <taxon>Euteleostomi</taxon>
        <taxon>Actinopterygii</taxon>
        <taxon>Neopterygii</taxon>
        <taxon>Teleostei</taxon>
        <taxon>Protacanthopterygii</taxon>
        <taxon>Salmoniformes</taxon>
        <taxon>Salmonidae</taxon>
        <taxon>Salmoninae</taxon>
        <taxon>Oncorhynchus</taxon>
    </lineage>
</organism>
<accession>A0A8C7LWQ5</accession>
<feature type="region of interest" description="Disordered" evidence="1">
    <location>
        <begin position="71"/>
        <end position="104"/>
    </location>
</feature>
<feature type="signal peptide" evidence="2">
    <location>
        <begin position="1"/>
        <end position="25"/>
    </location>
</feature>
<evidence type="ECO:0000313" key="4">
    <source>
        <dbReference type="Proteomes" id="UP000694557"/>
    </source>
</evidence>
<sequence length="147" mass="15765">MKGLLKSKICLTLAVIFFLADKGHGAPAKGRYMWVNCSPDAKNANCETQRGPWMDLPGPPDRLPSIAVKDIVPEEAGSEPEEQSGEGSATGILLTEQGSGDQLGSTDVDGIDYPGYVFPPKMTMDQALPPVLMLGCVRLQCGQCKWL</sequence>
<reference evidence="3" key="1">
    <citation type="submission" date="2025-08" db="UniProtKB">
        <authorList>
            <consortium name="Ensembl"/>
        </authorList>
    </citation>
    <scope>IDENTIFICATION</scope>
</reference>
<protein>
    <submittedName>
        <fullName evidence="3">Serglycin</fullName>
    </submittedName>
</protein>
<proteinExistence type="predicted"/>
<evidence type="ECO:0000256" key="1">
    <source>
        <dbReference type="SAM" id="MobiDB-lite"/>
    </source>
</evidence>
<keyword evidence="2" id="KW-0732">Signal</keyword>
<name>A0A8C7LWQ5_ONCKI</name>
<feature type="chain" id="PRO_5034422160" evidence="2">
    <location>
        <begin position="26"/>
        <end position="147"/>
    </location>
</feature>
<dbReference type="Proteomes" id="UP000694557">
    <property type="component" value="Unassembled WGS sequence"/>
</dbReference>
<dbReference type="InterPro" id="IPR007455">
    <property type="entry name" value="Serglycin"/>
</dbReference>
<dbReference type="Pfam" id="PF04360">
    <property type="entry name" value="Serglycin"/>
    <property type="match status" value="1"/>
</dbReference>
<evidence type="ECO:0000256" key="2">
    <source>
        <dbReference type="SAM" id="SignalP"/>
    </source>
</evidence>
<dbReference type="Ensembl" id="ENSOKIT00005125767.1">
    <property type="protein sequence ID" value="ENSOKIP00005117644.1"/>
    <property type="gene ID" value="ENSOKIG00005050862.1"/>
</dbReference>